<evidence type="ECO:0000259" key="3">
    <source>
        <dbReference type="Pfam" id="PF00263"/>
    </source>
</evidence>
<dbReference type="AlphaFoldDB" id="A0A517SJ20"/>
<comment type="similarity">
    <text evidence="1">Belongs to the bacterial secretin family.</text>
</comment>
<dbReference type="Proteomes" id="UP000315700">
    <property type="component" value="Chromosome"/>
</dbReference>
<gene>
    <name evidence="4" type="ORF">Pan44_41560</name>
</gene>
<dbReference type="InParanoid" id="A0A517SJ20"/>
<organism evidence="4 5">
    <name type="scientific">Caulifigura coniformis</name>
    <dbReference type="NCBI Taxonomy" id="2527983"/>
    <lineage>
        <taxon>Bacteria</taxon>
        <taxon>Pseudomonadati</taxon>
        <taxon>Planctomycetota</taxon>
        <taxon>Planctomycetia</taxon>
        <taxon>Planctomycetales</taxon>
        <taxon>Planctomycetaceae</taxon>
        <taxon>Caulifigura</taxon>
    </lineage>
</organism>
<dbReference type="RefSeq" id="WP_197453512.1">
    <property type="nucleotide sequence ID" value="NZ_CP036271.1"/>
</dbReference>
<dbReference type="Pfam" id="PF00263">
    <property type="entry name" value="Secretin"/>
    <property type="match status" value="1"/>
</dbReference>
<feature type="domain" description="Type II/III secretion system secretin-like" evidence="3">
    <location>
        <begin position="152"/>
        <end position="260"/>
    </location>
</feature>
<dbReference type="GO" id="GO:0009306">
    <property type="term" value="P:protein secretion"/>
    <property type="evidence" value="ECO:0007669"/>
    <property type="project" value="InterPro"/>
</dbReference>
<feature type="compositionally biased region" description="Basic and acidic residues" evidence="2">
    <location>
        <begin position="225"/>
        <end position="235"/>
    </location>
</feature>
<proteinExistence type="inferred from homology"/>
<dbReference type="InterPro" id="IPR004846">
    <property type="entry name" value="T2SS/T3SS_dom"/>
</dbReference>
<reference evidence="4 5" key="1">
    <citation type="submission" date="2019-02" db="EMBL/GenBank/DDBJ databases">
        <title>Deep-cultivation of Planctomycetes and their phenomic and genomic characterization uncovers novel biology.</title>
        <authorList>
            <person name="Wiegand S."/>
            <person name="Jogler M."/>
            <person name="Boedeker C."/>
            <person name="Pinto D."/>
            <person name="Vollmers J."/>
            <person name="Rivas-Marin E."/>
            <person name="Kohn T."/>
            <person name="Peeters S.H."/>
            <person name="Heuer A."/>
            <person name="Rast P."/>
            <person name="Oberbeckmann S."/>
            <person name="Bunk B."/>
            <person name="Jeske O."/>
            <person name="Meyerdierks A."/>
            <person name="Storesund J.E."/>
            <person name="Kallscheuer N."/>
            <person name="Luecker S."/>
            <person name="Lage O.M."/>
            <person name="Pohl T."/>
            <person name="Merkel B.J."/>
            <person name="Hornburger P."/>
            <person name="Mueller R.-W."/>
            <person name="Bruemmer F."/>
            <person name="Labrenz M."/>
            <person name="Spormann A.M."/>
            <person name="Op den Camp H."/>
            <person name="Overmann J."/>
            <person name="Amann R."/>
            <person name="Jetten M.S.M."/>
            <person name="Mascher T."/>
            <person name="Medema M.H."/>
            <person name="Devos D.P."/>
            <person name="Kaster A.-K."/>
            <person name="Ovreas L."/>
            <person name="Rohde M."/>
            <person name="Galperin M.Y."/>
            <person name="Jogler C."/>
        </authorList>
    </citation>
    <scope>NUCLEOTIDE SEQUENCE [LARGE SCALE GENOMIC DNA]</scope>
    <source>
        <strain evidence="4 5">Pan44</strain>
    </source>
</reference>
<sequence>MQRAIATMLVTALWAIGAEGRILAQEAQPNEPGVRMLYCGRNQSVQDLAVFLSKAYEQEKGIRFVAGPSGNVLSVRTATTAQMDNVLKELEIADRPRQRIEVQAVLIDLAEAADGNSPVGIDTELLKGSAGEVLKTAREWVREGKVARARAYTLTTLDEQIASTAITEIVPRVVGSMTTSRGTTPQRTDQKVGVTFSVIPRFNDRSEILCELICDSTEMVEDPANERGAADDRVRSSSIVQQRTQTTVSIPSGHSVVVAGREGDVASPHPSGLLVVSARTVEPEAAKK</sequence>
<dbReference type="EMBL" id="CP036271">
    <property type="protein sequence ID" value="QDT56105.1"/>
    <property type="molecule type" value="Genomic_DNA"/>
</dbReference>
<evidence type="ECO:0000313" key="4">
    <source>
        <dbReference type="EMBL" id="QDT56105.1"/>
    </source>
</evidence>
<evidence type="ECO:0000313" key="5">
    <source>
        <dbReference type="Proteomes" id="UP000315700"/>
    </source>
</evidence>
<keyword evidence="5" id="KW-1185">Reference proteome</keyword>
<feature type="region of interest" description="Disordered" evidence="2">
    <location>
        <begin position="225"/>
        <end position="246"/>
    </location>
</feature>
<accession>A0A517SJ20</accession>
<evidence type="ECO:0000256" key="1">
    <source>
        <dbReference type="RuleBase" id="RU004003"/>
    </source>
</evidence>
<feature type="compositionally biased region" description="Polar residues" evidence="2">
    <location>
        <begin position="236"/>
        <end position="246"/>
    </location>
</feature>
<name>A0A517SJ20_9PLAN</name>
<evidence type="ECO:0000256" key="2">
    <source>
        <dbReference type="SAM" id="MobiDB-lite"/>
    </source>
</evidence>
<protein>
    <submittedName>
        <fullName evidence="4">Bacterial type II and III secretion system protein</fullName>
    </submittedName>
</protein>
<dbReference type="KEGG" id="ccos:Pan44_41560"/>